<accession>A0A077WB23</accession>
<evidence type="ECO:0000313" key="2">
    <source>
        <dbReference type="EMBL" id="CDS03809.1"/>
    </source>
</evidence>
<feature type="compositionally biased region" description="Polar residues" evidence="1">
    <location>
        <begin position="7"/>
        <end position="17"/>
    </location>
</feature>
<name>A0A077WB23_9FUNG</name>
<protein>
    <recommendedName>
        <fullName evidence="3">SMP domain-containing protein</fullName>
    </recommendedName>
</protein>
<feature type="region of interest" description="Disordered" evidence="1">
    <location>
        <begin position="47"/>
        <end position="69"/>
    </location>
</feature>
<gene>
    <name evidence="2" type="ORF">LRAMOSA06764</name>
</gene>
<evidence type="ECO:0008006" key="3">
    <source>
        <dbReference type="Google" id="ProtNLM"/>
    </source>
</evidence>
<dbReference type="AlphaFoldDB" id="A0A077WB23"/>
<evidence type="ECO:0000256" key="1">
    <source>
        <dbReference type="SAM" id="MobiDB-lite"/>
    </source>
</evidence>
<feature type="region of interest" description="Disordered" evidence="1">
    <location>
        <begin position="1"/>
        <end position="34"/>
    </location>
</feature>
<dbReference type="EMBL" id="LK023314">
    <property type="protein sequence ID" value="CDS03809.1"/>
    <property type="molecule type" value="Genomic_DNA"/>
</dbReference>
<reference evidence="2" key="1">
    <citation type="journal article" date="2014" name="Genome Announc.">
        <title>De novo whole-genome sequence and genome annotation of Lichtheimia ramosa.</title>
        <authorList>
            <person name="Linde J."/>
            <person name="Schwartze V."/>
            <person name="Binder U."/>
            <person name="Lass-Florl C."/>
            <person name="Voigt K."/>
            <person name="Horn F."/>
        </authorList>
    </citation>
    <scope>NUCLEOTIDE SEQUENCE</scope>
    <source>
        <strain evidence="2">JMRC FSU:6197</strain>
    </source>
</reference>
<proteinExistence type="predicted"/>
<sequence length="69" mass="7119">MAPYPTEMNQQAASRIQSAIDKKGPDATPAEKGFKARASAAAAAKNANNGGTKSYYKSSGCGGCSYSRK</sequence>
<organism evidence="2">
    <name type="scientific">Lichtheimia ramosa</name>
    <dbReference type="NCBI Taxonomy" id="688394"/>
    <lineage>
        <taxon>Eukaryota</taxon>
        <taxon>Fungi</taxon>
        <taxon>Fungi incertae sedis</taxon>
        <taxon>Mucoromycota</taxon>
        <taxon>Mucoromycotina</taxon>
        <taxon>Mucoromycetes</taxon>
        <taxon>Mucorales</taxon>
        <taxon>Lichtheimiaceae</taxon>
        <taxon>Lichtheimia</taxon>
    </lineage>
</organism>